<name>A0A4R8S8F4_9MYCO</name>
<organism evidence="1 2">
    <name type="scientific">Mycobacteroides salmoniphilum</name>
    <dbReference type="NCBI Taxonomy" id="404941"/>
    <lineage>
        <taxon>Bacteria</taxon>
        <taxon>Bacillati</taxon>
        <taxon>Actinomycetota</taxon>
        <taxon>Actinomycetes</taxon>
        <taxon>Mycobacteriales</taxon>
        <taxon>Mycobacteriaceae</taxon>
        <taxon>Mycobacteroides</taxon>
    </lineage>
</organism>
<reference evidence="1 2" key="1">
    <citation type="journal article" date="2019" name="Sci. Rep.">
        <title>Extended insight into the Mycobacterium chelonae-abscessus complex through whole genome sequencing of Mycobacterium salmoniphilum outbreak and Mycobacterium salmoniphilum-like strains.</title>
        <authorList>
            <person name="Behra P.R.K."/>
            <person name="Das S."/>
            <person name="Pettersson B.M.F."/>
            <person name="Shirreff L."/>
            <person name="DuCote T."/>
            <person name="Jacobsson K.G."/>
            <person name="Ennis D.G."/>
            <person name="Kirsebom L.A."/>
        </authorList>
    </citation>
    <scope>NUCLEOTIDE SEQUENCE [LARGE SCALE GENOMIC DNA]</scope>
    <source>
        <strain evidence="1 2">DE 4585</strain>
    </source>
</reference>
<evidence type="ECO:0000313" key="1">
    <source>
        <dbReference type="EMBL" id="TDZ87093.1"/>
    </source>
</evidence>
<dbReference type="EMBL" id="PECH01000001">
    <property type="protein sequence ID" value="TDZ87093.1"/>
    <property type="molecule type" value="Genomic_DNA"/>
</dbReference>
<protein>
    <submittedName>
        <fullName evidence="1">Uncharacterized protein</fullName>
    </submittedName>
</protein>
<comment type="caution">
    <text evidence="1">The sequence shown here is derived from an EMBL/GenBank/DDBJ whole genome shotgun (WGS) entry which is preliminary data.</text>
</comment>
<proteinExistence type="predicted"/>
<evidence type="ECO:0000313" key="2">
    <source>
        <dbReference type="Proteomes" id="UP000295117"/>
    </source>
</evidence>
<dbReference type="AlphaFoldDB" id="A0A4R8S8F4"/>
<dbReference type="Proteomes" id="UP000295117">
    <property type="component" value="Unassembled WGS sequence"/>
</dbReference>
<sequence>MCVVDVMVAGAAEAEVWLVAPNDAVADRGKRVSVAVVVRGVAAEDSADAAGYRAPGEVAGAKDDG</sequence>
<accession>A0A4R8S8F4</accession>
<gene>
    <name evidence="1" type="ORF">DE4585_00080</name>
</gene>